<dbReference type="Proteomes" id="UP000037904">
    <property type="component" value="Unassembled WGS sequence"/>
</dbReference>
<feature type="region of interest" description="Disordered" evidence="6">
    <location>
        <begin position="217"/>
        <end position="242"/>
    </location>
</feature>
<comment type="subcellular location">
    <subcellularLocation>
        <location evidence="1">Membrane</location>
        <topology evidence="1">Multi-pass membrane protein</topology>
    </subcellularLocation>
</comment>
<sequence length="242" mass="23396">MLASAKAYLSHKAANSTFQYAKENPGAAAAMGAAGIMVAAPAAVVAPAAAIAGFGANGIAAGSVAAGVHAGIGNVAAQSSFAILQSYGMAGYGVPVVHGIVQAAGAVMGAGTAYSGTKGDTKCDEKKSSDSSIPLDFPPATSISKELHPDSHMISDWNKGSTAAGMQAGIGNVVAQSGFATLQSYGMAGYGVSIVHGVVQAAGAVVGAGVAYSGAKGDTKCDGNKSSDGGSNSKNIKGGKKL</sequence>
<dbReference type="PANTHER" id="PTHR16932">
    <property type="entry name" value="INTERFERON ALPHA-INDUCIBLE PROTEIN 27"/>
    <property type="match status" value="1"/>
</dbReference>
<dbReference type="GO" id="GO:0016020">
    <property type="term" value="C:membrane"/>
    <property type="evidence" value="ECO:0007669"/>
    <property type="project" value="UniProtKB-SubCell"/>
</dbReference>
<comment type="similarity">
    <text evidence="2">Belongs to the IFI6/IFI27 family.</text>
</comment>
<accession>A0A0M9F3H4</accession>
<dbReference type="EMBL" id="JXCE01000014">
    <property type="protein sequence ID" value="KPA45358.1"/>
    <property type="molecule type" value="Genomic_DNA"/>
</dbReference>
<keyword evidence="4" id="KW-1133">Transmembrane helix</keyword>
<evidence type="ECO:0000313" key="7">
    <source>
        <dbReference type="EMBL" id="KPA45358.1"/>
    </source>
</evidence>
<organism evidence="7 8">
    <name type="scientific">Fusarium langsethiae</name>
    <dbReference type="NCBI Taxonomy" id="179993"/>
    <lineage>
        <taxon>Eukaryota</taxon>
        <taxon>Fungi</taxon>
        <taxon>Dikarya</taxon>
        <taxon>Ascomycota</taxon>
        <taxon>Pezizomycotina</taxon>
        <taxon>Sordariomycetes</taxon>
        <taxon>Hypocreomycetidae</taxon>
        <taxon>Hypocreales</taxon>
        <taxon>Nectriaceae</taxon>
        <taxon>Fusarium</taxon>
    </lineage>
</organism>
<dbReference type="InterPro" id="IPR009311">
    <property type="entry name" value="IFI6/IFI27-like"/>
</dbReference>
<reference evidence="7 8" key="1">
    <citation type="submission" date="2015-04" db="EMBL/GenBank/DDBJ databases">
        <title>The draft genome sequence of Fusarium langsethiae, a T-2/HT-2 mycotoxin producer.</title>
        <authorList>
            <person name="Lysoe E."/>
            <person name="Divon H.H."/>
            <person name="Terzi V."/>
            <person name="Orru L."/>
            <person name="Lamontanara A."/>
            <person name="Kolseth A.-K."/>
            <person name="Frandsen R.J."/>
            <person name="Nielsen K."/>
            <person name="Thrane U."/>
        </authorList>
    </citation>
    <scope>NUCLEOTIDE SEQUENCE [LARGE SCALE GENOMIC DNA]</scope>
    <source>
        <strain evidence="7 8">Fl201059</strain>
    </source>
</reference>
<gene>
    <name evidence="7" type="ORF">FLAG1_01685</name>
</gene>
<feature type="region of interest" description="Disordered" evidence="6">
    <location>
        <begin position="116"/>
        <end position="135"/>
    </location>
</feature>
<evidence type="ECO:0000256" key="5">
    <source>
        <dbReference type="ARBA" id="ARBA00023136"/>
    </source>
</evidence>
<protein>
    <submittedName>
        <fullName evidence="7">Uncharacterized protein</fullName>
    </submittedName>
</protein>
<dbReference type="Gene3D" id="6.10.110.10">
    <property type="match status" value="2"/>
</dbReference>
<evidence type="ECO:0000256" key="6">
    <source>
        <dbReference type="SAM" id="MobiDB-lite"/>
    </source>
</evidence>
<comment type="caution">
    <text evidence="7">The sequence shown here is derived from an EMBL/GenBank/DDBJ whole genome shotgun (WGS) entry which is preliminary data.</text>
</comment>
<evidence type="ECO:0000256" key="3">
    <source>
        <dbReference type="ARBA" id="ARBA00022692"/>
    </source>
</evidence>
<keyword evidence="3" id="KW-0812">Transmembrane</keyword>
<proteinExistence type="inferred from homology"/>
<feature type="compositionally biased region" description="Low complexity" evidence="6">
    <location>
        <begin position="226"/>
        <end position="236"/>
    </location>
</feature>
<keyword evidence="8" id="KW-1185">Reference proteome</keyword>
<name>A0A0M9F3H4_FUSLA</name>
<dbReference type="AlphaFoldDB" id="A0A0M9F3H4"/>
<dbReference type="InterPro" id="IPR038213">
    <property type="entry name" value="IFI6/IFI27-like_sf"/>
</dbReference>
<feature type="compositionally biased region" description="Basic and acidic residues" evidence="6">
    <location>
        <begin position="119"/>
        <end position="129"/>
    </location>
</feature>
<evidence type="ECO:0000256" key="4">
    <source>
        <dbReference type="ARBA" id="ARBA00022989"/>
    </source>
</evidence>
<keyword evidence="5" id="KW-0472">Membrane</keyword>
<evidence type="ECO:0000256" key="1">
    <source>
        <dbReference type="ARBA" id="ARBA00004141"/>
    </source>
</evidence>
<evidence type="ECO:0000256" key="2">
    <source>
        <dbReference type="ARBA" id="ARBA00007262"/>
    </source>
</evidence>
<evidence type="ECO:0000313" key="8">
    <source>
        <dbReference type="Proteomes" id="UP000037904"/>
    </source>
</evidence>
<dbReference type="PANTHER" id="PTHR16932:SF18">
    <property type="entry name" value="INTERFERON, ALPHA-INDUCIBLE PROTEIN 27-LIKE 2"/>
    <property type="match status" value="1"/>
</dbReference>